<evidence type="ECO:0000256" key="2">
    <source>
        <dbReference type="ARBA" id="ARBA00022689"/>
    </source>
</evidence>
<keyword evidence="2" id="KW-0615">Plasmid copy control</keyword>
<dbReference type="GO" id="GO:0006276">
    <property type="term" value="P:plasmid maintenance"/>
    <property type="evidence" value="ECO:0007669"/>
    <property type="project" value="UniProtKB-KW"/>
</dbReference>
<feature type="region of interest" description="Disordered" evidence="7">
    <location>
        <begin position="1"/>
        <end position="34"/>
    </location>
</feature>
<evidence type="ECO:0000256" key="4">
    <source>
        <dbReference type="ARBA" id="ARBA00023125"/>
    </source>
</evidence>
<keyword evidence="3" id="KW-0805">Transcription regulation</keyword>
<keyword evidence="1" id="KW-0678">Repressor</keyword>
<proteinExistence type="predicted"/>
<sequence length="87" mass="9858">MSQASDTEPSSTAKRLYRKGNPLSAAEKQRLSVARKKDTHKELCVFIHNAHKEGFQKLCEEHGLTQARMVERLIEAELAKKADPLKK</sequence>
<dbReference type="InterPro" id="IPR019661">
    <property type="entry name" value="RepA2"/>
</dbReference>
<dbReference type="AlphaFoldDB" id="A0A2S9I750"/>
<evidence type="ECO:0000256" key="5">
    <source>
        <dbReference type="ARBA" id="ARBA00023163"/>
    </source>
</evidence>
<evidence type="ECO:0000256" key="3">
    <source>
        <dbReference type="ARBA" id="ARBA00023015"/>
    </source>
</evidence>
<protein>
    <recommendedName>
        <fullName evidence="6">Protein CopB</fullName>
    </recommendedName>
</protein>
<dbReference type="RefSeq" id="WP_105594582.1">
    <property type="nucleotide sequence ID" value="NZ_PDET01000017.1"/>
</dbReference>
<evidence type="ECO:0000313" key="8">
    <source>
        <dbReference type="EMBL" id="PRD13622.1"/>
    </source>
</evidence>
<feature type="compositionally biased region" description="Polar residues" evidence="7">
    <location>
        <begin position="1"/>
        <end position="13"/>
    </location>
</feature>
<evidence type="ECO:0000256" key="6">
    <source>
        <dbReference type="ARBA" id="ARBA00031853"/>
    </source>
</evidence>
<evidence type="ECO:0000256" key="7">
    <source>
        <dbReference type="SAM" id="MobiDB-lite"/>
    </source>
</evidence>
<dbReference type="GO" id="GO:0003677">
    <property type="term" value="F:DNA binding"/>
    <property type="evidence" value="ECO:0007669"/>
    <property type="project" value="UniProtKB-KW"/>
</dbReference>
<dbReference type="Pfam" id="PF10723">
    <property type="entry name" value="RepB-RCR_reg"/>
    <property type="match status" value="1"/>
</dbReference>
<dbReference type="EMBL" id="PDET01000017">
    <property type="protein sequence ID" value="PRD13622.1"/>
    <property type="molecule type" value="Genomic_DNA"/>
</dbReference>
<keyword evidence="4" id="KW-0238">DNA-binding</keyword>
<keyword evidence="9" id="KW-1185">Reference proteome</keyword>
<reference evidence="8 9" key="1">
    <citation type="submission" date="2017-10" db="EMBL/GenBank/DDBJ databases">
        <title>Draft genome of two endophytic bacteria isolated from 'guarana' Paullinia cupana (Mart.) Ducke.</title>
        <authorList>
            <person name="Siqueira K.A."/>
            <person name="Liotti R.G."/>
            <person name="Mendes T.A."/>
            <person name="Soares M.A."/>
        </authorList>
    </citation>
    <scope>NUCLEOTIDE SEQUENCE [LARGE SCALE GENOMIC DNA]</scope>
    <source>
        <strain evidence="8 9">342</strain>
    </source>
</reference>
<comment type="caution">
    <text evidence="8">The sequence shown here is derived from an EMBL/GenBank/DDBJ whole genome shotgun (WGS) entry which is preliminary data.</text>
</comment>
<keyword evidence="5" id="KW-0804">Transcription</keyword>
<dbReference type="NCBIfam" id="NF010256">
    <property type="entry name" value="PRK13702.1"/>
    <property type="match status" value="1"/>
</dbReference>
<accession>A0A2S9I750</accession>
<name>A0A2S9I750_9GAMM</name>
<dbReference type="Proteomes" id="UP000239181">
    <property type="component" value="Unassembled WGS sequence"/>
</dbReference>
<organism evidence="8 9">
    <name type="scientific">Pantoea coffeiphila</name>
    <dbReference type="NCBI Taxonomy" id="1465635"/>
    <lineage>
        <taxon>Bacteria</taxon>
        <taxon>Pseudomonadati</taxon>
        <taxon>Pseudomonadota</taxon>
        <taxon>Gammaproteobacteria</taxon>
        <taxon>Enterobacterales</taxon>
        <taxon>Erwiniaceae</taxon>
        <taxon>Pantoea</taxon>
    </lineage>
</organism>
<evidence type="ECO:0000256" key="1">
    <source>
        <dbReference type="ARBA" id="ARBA00022491"/>
    </source>
</evidence>
<evidence type="ECO:0000313" key="9">
    <source>
        <dbReference type="Proteomes" id="UP000239181"/>
    </source>
</evidence>
<gene>
    <name evidence="8" type="ORF">CQW29_20470</name>
</gene>
<dbReference type="OrthoDB" id="6506470at2"/>